<evidence type="ECO:0000259" key="2">
    <source>
        <dbReference type="Pfam" id="PF00440"/>
    </source>
</evidence>
<name>A0ABP6SQG2_9ACTN</name>
<dbReference type="EMBL" id="BAAAYN010000003">
    <property type="protein sequence ID" value="GAA3382669.1"/>
    <property type="molecule type" value="Genomic_DNA"/>
</dbReference>
<evidence type="ECO:0000313" key="4">
    <source>
        <dbReference type="Proteomes" id="UP001501676"/>
    </source>
</evidence>
<sequence length="196" mass="21926">MGTKEEILVAAERMFAEHGFEVSLREIGAAAGQRNNSAVQYHFGDKAGLVRALYEYRMTPLDRRRRELLGAIAATGRNDDLSALVDAYVTPLAEHLLAHRGASWYARFISRFVLSGRYRDWPFAGEHYAGMRQVFDLVAVRLPELTDERLRVANLHVVIVLADLEQRLDDEKFDAADAAAALAELRVTTRAVLTAV</sequence>
<dbReference type="InterPro" id="IPR009057">
    <property type="entry name" value="Homeodomain-like_sf"/>
</dbReference>
<dbReference type="Gene3D" id="1.10.357.10">
    <property type="entry name" value="Tetracycline Repressor, domain 2"/>
    <property type="match status" value="1"/>
</dbReference>
<keyword evidence="1" id="KW-0238">DNA-binding</keyword>
<reference evidence="4" key="1">
    <citation type="journal article" date="2019" name="Int. J. Syst. Evol. Microbiol.">
        <title>The Global Catalogue of Microorganisms (GCM) 10K type strain sequencing project: providing services to taxonomists for standard genome sequencing and annotation.</title>
        <authorList>
            <consortium name="The Broad Institute Genomics Platform"/>
            <consortium name="The Broad Institute Genome Sequencing Center for Infectious Disease"/>
            <person name="Wu L."/>
            <person name="Ma J."/>
        </authorList>
    </citation>
    <scope>NUCLEOTIDE SEQUENCE [LARGE SCALE GENOMIC DNA]</scope>
    <source>
        <strain evidence="4">JCM 9458</strain>
    </source>
</reference>
<gene>
    <name evidence="3" type="ORF">GCM10020369_05480</name>
</gene>
<dbReference type="Proteomes" id="UP001501676">
    <property type="component" value="Unassembled WGS sequence"/>
</dbReference>
<dbReference type="RefSeq" id="WP_345726335.1">
    <property type="nucleotide sequence ID" value="NZ_BAAAYN010000003.1"/>
</dbReference>
<evidence type="ECO:0000313" key="3">
    <source>
        <dbReference type="EMBL" id="GAA3382669.1"/>
    </source>
</evidence>
<evidence type="ECO:0000256" key="1">
    <source>
        <dbReference type="ARBA" id="ARBA00023125"/>
    </source>
</evidence>
<keyword evidence="4" id="KW-1185">Reference proteome</keyword>
<organism evidence="3 4">
    <name type="scientific">Cryptosporangium minutisporangium</name>
    <dbReference type="NCBI Taxonomy" id="113569"/>
    <lineage>
        <taxon>Bacteria</taxon>
        <taxon>Bacillati</taxon>
        <taxon>Actinomycetota</taxon>
        <taxon>Actinomycetes</taxon>
        <taxon>Cryptosporangiales</taxon>
        <taxon>Cryptosporangiaceae</taxon>
        <taxon>Cryptosporangium</taxon>
    </lineage>
</organism>
<dbReference type="InterPro" id="IPR001647">
    <property type="entry name" value="HTH_TetR"/>
</dbReference>
<protein>
    <recommendedName>
        <fullName evidence="2">HTH tetR-type domain-containing protein</fullName>
    </recommendedName>
</protein>
<comment type="caution">
    <text evidence="3">The sequence shown here is derived from an EMBL/GenBank/DDBJ whole genome shotgun (WGS) entry which is preliminary data.</text>
</comment>
<accession>A0ABP6SQG2</accession>
<dbReference type="SUPFAM" id="SSF46689">
    <property type="entry name" value="Homeodomain-like"/>
    <property type="match status" value="1"/>
</dbReference>
<feature type="domain" description="HTH tetR-type" evidence="2">
    <location>
        <begin position="7"/>
        <end position="53"/>
    </location>
</feature>
<proteinExistence type="predicted"/>
<dbReference type="Pfam" id="PF00440">
    <property type="entry name" value="TetR_N"/>
    <property type="match status" value="1"/>
</dbReference>